<sequence>MLKEKNIVSEVVQIFKNFEQDLFIASGADEIQWKNIRSGVYYRVSEIKGYFKSVKPNLSKLDKVQSLINIIVNSVKSRATKPITTKLVVMHPRTIAISDKWMDAYSYPYFKNDKDVTYWSRSSIGERQKSLSKDSKSLDFMYWPFMLFKLLAKLPFRSREFKCFYKSLSPLFANLECEQADFEEYLYSEYLNFNYLRNRYYELLSNSPVKELYLVDSYSKNAAIIDACHRLGILVIEFQHGIISNYHLGYSVGQPKRNFKLFPDKFLAWGPQWINGCHLPESINIDYIEPFYKRRIQNVTKKNKLVIISQSVIGEELAEFVLTKLNLDSFDEVTFKLHPSEISKMEIYQVLFSHSKIRMSNQDIYQELNESTTVIGVFSTAILEAVDFDCKVYFAPLQGAEYIADNPILENIINSEFYVND</sequence>
<dbReference type="Proteomes" id="UP000239263">
    <property type="component" value="Unassembled WGS sequence"/>
</dbReference>
<evidence type="ECO:0000313" key="1">
    <source>
        <dbReference type="EMBL" id="PQJ83349.1"/>
    </source>
</evidence>
<proteinExistence type="predicted"/>
<evidence type="ECO:0000313" key="2">
    <source>
        <dbReference type="Proteomes" id="UP000239263"/>
    </source>
</evidence>
<reference evidence="1 2" key="1">
    <citation type="submission" date="2016-12" db="EMBL/GenBank/DDBJ databases">
        <title>Diversity of luminous bacteria.</title>
        <authorList>
            <person name="Yoshizawa S."/>
            <person name="Kogure K."/>
        </authorList>
    </citation>
    <scope>NUCLEOTIDE SEQUENCE [LARGE SCALE GENOMIC DNA]</scope>
    <source>
        <strain evidence="1 2">ATCC 33715</strain>
    </source>
</reference>
<dbReference type="RefSeq" id="WP_105056770.1">
    <property type="nucleotide sequence ID" value="NZ_CAWNRT010000003.1"/>
</dbReference>
<dbReference type="AlphaFoldDB" id="A0A2S7X0I6"/>
<protein>
    <submittedName>
        <fullName evidence="1">Uncharacterized protein</fullName>
    </submittedName>
</protein>
<comment type="caution">
    <text evidence="1">The sequence shown here is derived from an EMBL/GenBank/DDBJ whole genome shotgun (WGS) entry which is preliminary data.</text>
</comment>
<dbReference type="EMBL" id="MSCO01000003">
    <property type="protein sequence ID" value="PQJ83349.1"/>
    <property type="molecule type" value="Genomic_DNA"/>
</dbReference>
<accession>A0A2S7X0I6</accession>
<gene>
    <name evidence="1" type="ORF">BTO22_18350</name>
</gene>
<name>A0A2S7X0I6_9GAMM</name>
<dbReference type="OrthoDB" id="49588at2"/>
<organism evidence="1 2">
    <name type="scientific">Aliivibrio sifiae</name>
    <dbReference type="NCBI Taxonomy" id="566293"/>
    <lineage>
        <taxon>Bacteria</taxon>
        <taxon>Pseudomonadati</taxon>
        <taxon>Pseudomonadota</taxon>
        <taxon>Gammaproteobacteria</taxon>
        <taxon>Vibrionales</taxon>
        <taxon>Vibrionaceae</taxon>
        <taxon>Aliivibrio</taxon>
    </lineage>
</organism>